<keyword evidence="2" id="KW-0479">Metal-binding</keyword>
<evidence type="ECO:0000313" key="6">
    <source>
        <dbReference type="EMBL" id="SDS99519.1"/>
    </source>
</evidence>
<feature type="region of interest" description="Disordered" evidence="3">
    <location>
        <begin position="151"/>
        <end position="173"/>
    </location>
</feature>
<dbReference type="EMBL" id="LT629748">
    <property type="protein sequence ID" value="SDS99519.1"/>
    <property type="molecule type" value="Genomic_DNA"/>
</dbReference>
<keyword evidence="2" id="KW-0186">Copper</keyword>
<dbReference type="SUPFAM" id="SSF49329">
    <property type="entry name" value="Cu,Zn superoxide dismutase-like"/>
    <property type="match status" value="1"/>
</dbReference>
<comment type="similarity">
    <text evidence="1 2">Belongs to the Cu-Zn superoxide dismutase family.</text>
</comment>
<evidence type="ECO:0000256" key="4">
    <source>
        <dbReference type="SAM" id="SignalP"/>
    </source>
</evidence>
<dbReference type="OrthoDB" id="5431326at2"/>
<evidence type="ECO:0000256" key="3">
    <source>
        <dbReference type="SAM" id="MobiDB-lite"/>
    </source>
</evidence>
<dbReference type="InterPro" id="IPR024134">
    <property type="entry name" value="SOD_Cu/Zn_/chaperone"/>
</dbReference>
<gene>
    <name evidence="6" type="ORF">SAMN05216198_3363</name>
</gene>
<accession>A0A1H1WTK9</accession>
<dbReference type="InterPro" id="IPR036423">
    <property type="entry name" value="SOD-like_Cu/Zn_dom_sf"/>
</dbReference>
<comment type="cofactor">
    <cofactor evidence="2">
        <name>Cu cation</name>
        <dbReference type="ChEBI" id="CHEBI:23378"/>
    </cofactor>
    <text evidence="2">Binds 1 copper ion per subunit.</text>
</comment>
<name>A0A1H1WTK9_9GAMM</name>
<proteinExistence type="inferred from homology"/>
<feature type="chain" id="PRO_5009264758" description="Superoxide dismutase [Cu-Zn]" evidence="4">
    <location>
        <begin position="21"/>
        <end position="173"/>
    </location>
</feature>
<keyword evidence="7" id="KW-1185">Reference proteome</keyword>
<evidence type="ECO:0000259" key="5">
    <source>
        <dbReference type="Pfam" id="PF00080"/>
    </source>
</evidence>
<keyword evidence="2" id="KW-0560">Oxidoreductase</keyword>
<organism evidence="6 7">
    <name type="scientific">Halopseudomonas litoralis</name>
    <dbReference type="NCBI Taxonomy" id="797277"/>
    <lineage>
        <taxon>Bacteria</taxon>
        <taxon>Pseudomonadati</taxon>
        <taxon>Pseudomonadota</taxon>
        <taxon>Gammaproteobacteria</taxon>
        <taxon>Pseudomonadales</taxon>
        <taxon>Pseudomonadaceae</taxon>
        <taxon>Halopseudomonas</taxon>
    </lineage>
</organism>
<comment type="cofactor">
    <cofactor evidence="2">
        <name>Zn(2+)</name>
        <dbReference type="ChEBI" id="CHEBI:29105"/>
    </cofactor>
    <text evidence="2">Binds 1 zinc ion per subunit.</text>
</comment>
<keyword evidence="4" id="KW-0732">Signal</keyword>
<evidence type="ECO:0000313" key="7">
    <source>
        <dbReference type="Proteomes" id="UP000243426"/>
    </source>
</evidence>
<sequence length="173" mass="17945">MKSQKWLIVAAALMAGTAYAASQEVTINKVNADGKQESIGTIEISETDHGLLFTPDLKSLEAGVHGFHVHENGSCEAAEKDGKPTAAQAAGGHFDPQKTGEHHGPYGEGHLGDLPALYVNSDGSADYPVLAPRIKKLDEIEGRALMIHAGGDNHADSPEPLGGGGARMGCGVI</sequence>
<dbReference type="EC" id="1.15.1.1" evidence="2"/>
<dbReference type="InterPro" id="IPR018152">
    <property type="entry name" value="SOD_Cu/Zn_BS"/>
</dbReference>
<dbReference type="PANTHER" id="PTHR10003">
    <property type="entry name" value="SUPEROXIDE DISMUTASE CU-ZN -RELATED"/>
    <property type="match status" value="1"/>
</dbReference>
<feature type="region of interest" description="Disordered" evidence="3">
    <location>
        <begin position="77"/>
        <end position="103"/>
    </location>
</feature>
<dbReference type="PROSITE" id="PS00087">
    <property type="entry name" value="SOD_CU_ZN_1"/>
    <property type="match status" value="1"/>
</dbReference>
<comment type="catalytic activity">
    <reaction evidence="2">
        <text>2 superoxide + 2 H(+) = H2O2 + O2</text>
        <dbReference type="Rhea" id="RHEA:20696"/>
        <dbReference type="ChEBI" id="CHEBI:15378"/>
        <dbReference type="ChEBI" id="CHEBI:15379"/>
        <dbReference type="ChEBI" id="CHEBI:16240"/>
        <dbReference type="ChEBI" id="CHEBI:18421"/>
        <dbReference type="EC" id="1.15.1.1"/>
    </reaction>
</comment>
<dbReference type="Gene3D" id="2.60.40.200">
    <property type="entry name" value="Superoxide dismutase, copper/zinc binding domain"/>
    <property type="match status" value="1"/>
</dbReference>
<comment type="function">
    <text evidence="2">Destroys radicals which are normally produced within the cells and which are toxic to biological systems.</text>
</comment>
<dbReference type="CDD" id="cd00305">
    <property type="entry name" value="Cu-Zn_Superoxide_Dismutase"/>
    <property type="match status" value="1"/>
</dbReference>
<dbReference type="GO" id="GO:0004784">
    <property type="term" value="F:superoxide dismutase activity"/>
    <property type="evidence" value="ECO:0007669"/>
    <property type="project" value="UniProtKB-EC"/>
</dbReference>
<dbReference type="STRING" id="797277.SAMN05216198_3363"/>
<dbReference type="InterPro" id="IPR001424">
    <property type="entry name" value="SOD_Cu_Zn_dom"/>
</dbReference>
<dbReference type="Proteomes" id="UP000243426">
    <property type="component" value="Chromosome I"/>
</dbReference>
<feature type="signal peptide" evidence="4">
    <location>
        <begin position="1"/>
        <end position="20"/>
    </location>
</feature>
<dbReference type="GO" id="GO:0005507">
    <property type="term" value="F:copper ion binding"/>
    <property type="evidence" value="ECO:0007669"/>
    <property type="project" value="InterPro"/>
</dbReference>
<dbReference type="Pfam" id="PF00080">
    <property type="entry name" value="Sod_Cu"/>
    <property type="match status" value="1"/>
</dbReference>
<feature type="compositionally biased region" description="Gly residues" evidence="3">
    <location>
        <begin position="161"/>
        <end position="173"/>
    </location>
</feature>
<dbReference type="PROSITE" id="PS00332">
    <property type="entry name" value="SOD_CU_ZN_2"/>
    <property type="match status" value="1"/>
</dbReference>
<protein>
    <recommendedName>
        <fullName evidence="2">Superoxide dismutase [Cu-Zn]</fullName>
        <ecNumber evidence="2">1.15.1.1</ecNumber>
    </recommendedName>
</protein>
<evidence type="ECO:0000256" key="1">
    <source>
        <dbReference type="ARBA" id="ARBA00010457"/>
    </source>
</evidence>
<feature type="domain" description="Superoxide dismutase copper/zinc binding" evidence="5">
    <location>
        <begin position="40"/>
        <end position="173"/>
    </location>
</feature>
<dbReference type="RefSeq" id="WP_090275255.1">
    <property type="nucleotide sequence ID" value="NZ_LT629748.1"/>
</dbReference>
<keyword evidence="2" id="KW-0862">Zinc</keyword>
<reference evidence="7" key="1">
    <citation type="submission" date="2016-10" db="EMBL/GenBank/DDBJ databases">
        <authorList>
            <person name="Varghese N."/>
            <person name="Submissions S."/>
        </authorList>
    </citation>
    <scope>NUCLEOTIDE SEQUENCE [LARGE SCALE GENOMIC DNA]</scope>
    <source>
        <strain evidence="7">2SM5</strain>
    </source>
</reference>
<evidence type="ECO:0000256" key="2">
    <source>
        <dbReference type="RuleBase" id="RU000393"/>
    </source>
</evidence>
<dbReference type="AlphaFoldDB" id="A0A1H1WTK9"/>
<dbReference type="NCBIfam" id="NF007628">
    <property type="entry name" value="PRK10290.1"/>
    <property type="match status" value="1"/>
</dbReference>